<reference evidence="2" key="1">
    <citation type="submission" date="2021-03" db="EMBL/GenBank/DDBJ databases">
        <title>Draft genome sequence of rust myrtle Austropuccinia psidii MF-1, a brazilian biotype.</title>
        <authorList>
            <person name="Quecine M.C."/>
            <person name="Pachon D.M.R."/>
            <person name="Bonatelli M.L."/>
            <person name="Correr F.H."/>
            <person name="Franceschini L.M."/>
            <person name="Leite T.F."/>
            <person name="Margarido G.R.A."/>
            <person name="Almeida C.A."/>
            <person name="Ferrarezi J.A."/>
            <person name="Labate C.A."/>
        </authorList>
    </citation>
    <scope>NUCLEOTIDE SEQUENCE</scope>
    <source>
        <strain evidence="2">MF-1</strain>
    </source>
</reference>
<evidence type="ECO:0000313" key="3">
    <source>
        <dbReference type="Proteomes" id="UP000765509"/>
    </source>
</evidence>
<keyword evidence="3" id="KW-1185">Reference proteome</keyword>
<evidence type="ECO:0000313" key="2">
    <source>
        <dbReference type="EMBL" id="MBW0483774.1"/>
    </source>
</evidence>
<sequence>MSHKLTCQSIQNVQLGHQKFGRGIGPYAPAPTWAQAHAHAHTPAHAHANAPPHAHANATAPHLQYCAAGSTSVIRKMTIPWRRIPFMEKPHCTSPRACTLTSQCNRTAHAHANATTLHPPPCMHMQTHTNATALHPWYCAAGSTSVISKMTIWQRWSPFMDDLVR</sequence>
<dbReference type="EMBL" id="AVOT02007382">
    <property type="protein sequence ID" value="MBW0483774.1"/>
    <property type="molecule type" value="Genomic_DNA"/>
</dbReference>
<dbReference type="Proteomes" id="UP000765509">
    <property type="component" value="Unassembled WGS sequence"/>
</dbReference>
<comment type="caution">
    <text evidence="2">The sequence shown here is derived from an EMBL/GenBank/DDBJ whole genome shotgun (WGS) entry which is preliminary data.</text>
</comment>
<evidence type="ECO:0000256" key="1">
    <source>
        <dbReference type="SAM" id="MobiDB-lite"/>
    </source>
</evidence>
<gene>
    <name evidence="2" type="ORF">O181_023489</name>
</gene>
<feature type="compositionally biased region" description="Low complexity" evidence="1">
    <location>
        <begin position="45"/>
        <end position="54"/>
    </location>
</feature>
<accession>A0A9Q3GYQ3</accession>
<proteinExistence type="predicted"/>
<dbReference type="AlphaFoldDB" id="A0A9Q3GYQ3"/>
<protein>
    <submittedName>
        <fullName evidence="2">Uncharacterized protein</fullName>
    </submittedName>
</protein>
<feature type="region of interest" description="Disordered" evidence="1">
    <location>
        <begin position="35"/>
        <end position="54"/>
    </location>
</feature>
<organism evidence="2 3">
    <name type="scientific">Austropuccinia psidii MF-1</name>
    <dbReference type="NCBI Taxonomy" id="1389203"/>
    <lineage>
        <taxon>Eukaryota</taxon>
        <taxon>Fungi</taxon>
        <taxon>Dikarya</taxon>
        <taxon>Basidiomycota</taxon>
        <taxon>Pucciniomycotina</taxon>
        <taxon>Pucciniomycetes</taxon>
        <taxon>Pucciniales</taxon>
        <taxon>Sphaerophragmiaceae</taxon>
        <taxon>Austropuccinia</taxon>
    </lineage>
</organism>
<name>A0A9Q3GYQ3_9BASI</name>